<dbReference type="Gene3D" id="3.10.105.10">
    <property type="entry name" value="Dipeptide-binding Protein, Domain 3"/>
    <property type="match status" value="1"/>
</dbReference>
<dbReference type="GO" id="GO:0043190">
    <property type="term" value="C:ATP-binding cassette (ABC) transporter complex"/>
    <property type="evidence" value="ECO:0007669"/>
    <property type="project" value="InterPro"/>
</dbReference>
<dbReference type="PANTHER" id="PTHR30290:SF9">
    <property type="entry name" value="OLIGOPEPTIDE-BINDING PROTEIN APPA"/>
    <property type="match status" value="1"/>
</dbReference>
<name>A0A7J5BC08_9MICO</name>
<dbReference type="InterPro" id="IPR030678">
    <property type="entry name" value="Peptide/Ni-bd"/>
</dbReference>
<dbReference type="GO" id="GO:0015833">
    <property type="term" value="P:peptide transport"/>
    <property type="evidence" value="ECO:0007669"/>
    <property type="project" value="TreeGrafter"/>
</dbReference>
<dbReference type="OrthoDB" id="5240629at2"/>
<dbReference type="GO" id="GO:1904680">
    <property type="term" value="F:peptide transmembrane transporter activity"/>
    <property type="evidence" value="ECO:0007669"/>
    <property type="project" value="TreeGrafter"/>
</dbReference>
<keyword evidence="2" id="KW-0813">Transport</keyword>
<dbReference type="CDD" id="cd08492">
    <property type="entry name" value="PBP2_NikA_DppA_OppA_like_15"/>
    <property type="match status" value="1"/>
</dbReference>
<keyword evidence="7" id="KW-1185">Reference proteome</keyword>
<comment type="caution">
    <text evidence="6">The sequence shown here is derived from an EMBL/GenBank/DDBJ whole genome shotgun (WGS) entry which is preliminary data.</text>
</comment>
<dbReference type="Proteomes" id="UP000433493">
    <property type="component" value="Unassembled WGS sequence"/>
</dbReference>
<dbReference type="SUPFAM" id="SSF53850">
    <property type="entry name" value="Periplasmic binding protein-like II"/>
    <property type="match status" value="1"/>
</dbReference>
<dbReference type="InterPro" id="IPR039424">
    <property type="entry name" value="SBP_5"/>
</dbReference>
<organism evidence="6 7">
    <name type="scientific">Gulosibacter chungangensis</name>
    <dbReference type="NCBI Taxonomy" id="979746"/>
    <lineage>
        <taxon>Bacteria</taxon>
        <taxon>Bacillati</taxon>
        <taxon>Actinomycetota</taxon>
        <taxon>Actinomycetes</taxon>
        <taxon>Micrococcales</taxon>
        <taxon>Microbacteriaceae</taxon>
        <taxon>Gulosibacter</taxon>
    </lineage>
</organism>
<dbReference type="EMBL" id="WBKB01000003">
    <property type="protein sequence ID" value="KAB1643646.1"/>
    <property type="molecule type" value="Genomic_DNA"/>
</dbReference>
<dbReference type="InterPro" id="IPR000914">
    <property type="entry name" value="SBP_5_dom"/>
</dbReference>
<dbReference type="AlphaFoldDB" id="A0A7J5BC08"/>
<accession>A0A7J5BC08</accession>
<dbReference type="Gene3D" id="3.40.190.10">
    <property type="entry name" value="Periplasmic binding protein-like II"/>
    <property type="match status" value="1"/>
</dbReference>
<proteinExistence type="inferred from homology"/>
<keyword evidence="3 4" id="KW-0732">Signal</keyword>
<feature type="chain" id="PRO_5029716821" evidence="4">
    <location>
        <begin position="40"/>
        <end position="554"/>
    </location>
</feature>
<dbReference type="PROSITE" id="PS51257">
    <property type="entry name" value="PROKAR_LIPOPROTEIN"/>
    <property type="match status" value="1"/>
</dbReference>
<dbReference type="RefSeq" id="WP_158052061.1">
    <property type="nucleotide sequence ID" value="NZ_WBKB01000003.1"/>
</dbReference>
<evidence type="ECO:0000256" key="4">
    <source>
        <dbReference type="SAM" id="SignalP"/>
    </source>
</evidence>
<dbReference type="GO" id="GO:0042597">
    <property type="term" value="C:periplasmic space"/>
    <property type="evidence" value="ECO:0007669"/>
    <property type="project" value="UniProtKB-ARBA"/>
</dbReference>
<feature type="signal peptide" evidence="4">
    <location>
        <begin position="1"/>
        <end position="39"/>
    </location>
</feature>
<evidence type="ECO:0000256" key="2">
    <source>
        <dbReference type="ARBA" id="ARBA00022448"/>
    </source>
</evidence>
<sequence>METPPVKQRALWRRAAAAAVSLAAIIGLTAGCATSPATSADGSGEPKKGGDLIFQIDSLGDTWIPNSSSISSFQGNVWGELTDKLVYVDPEGTVSPWIAESWEESEDQTQFTLHLKDGVTFSDGTALDAAAVVANLDHWAYGAPDQGIARIGLFPSVNYEGAQAIDPLTVQVNFSEPTLGFIPTLGYHGSILISPDSLALPAEEQSDLYNSIGSGPFVVDSWQDGDHVTITKREDYTWGPEARGHTGPAYLDSITYKVVPETSLRTGSIQSNQADVAYNILPQELDGLKDAGYQVDVPEYLGFTHGLALDVNIAPFDEVKVRQAFQHGINRDEILSTVYTEDWTAASSFIQNVPEATDHSDALTYDPDLAASLLDEAGWVVGADGLRTKDGQTLAVTLYATPYIATSKEVDELLAQQLGAIGFDVTLQVYDLPTYMERVNGSDQIAASNITRSFIDAGTVTGVIVGAKDGDEDWFGVGTSDETLNTYAADIAASSDVDSRAQLLDELQGYVLDQAYFIPITQIVQRIYVSTPDLHGVTYNGLALASYSTAWLDR</sequence>
<feature type="domain" description="Solute-binding protein family 5" evidence="5">
    <location>
        <begin position="94"/>
        <end position="459"/>
    </location>
</feature>
<evidence type="ECO:0000313" key="7">
    <source>
        <dbReference type="Proteomes" id="UP000433493"/>
    </source>
</evidence>
<reference evidence="6 7" key="1">
    <citation type="submission" date="2019-09" db="EMBL/GenBank/DDBJ databases">
        <title>Phylogeny of genus Pseudoclavibacter and closely related genus.</title>
        <authorList>
            <person name="Li Y."/>
        </authorList>
    </citation>
    <scope>NUCLEOTIDE SEQUENCE [LARGE SCALE GENOMIC DNA]</scope>
    <source>
        <strain evidence="6 7">KCTC 13959</strain>
    </source>
</reference>
<dbReference type="PANTHER" id="PTHR30290">
    <property type="entry name" value="PERIPLASMIC BINDING COMPONENT OF ABC TRANSPORTER"/>
    <property type="match status" value="1"/>
</dbReference>
<evidence type="ECO:0000256" key="3">
    <source>
        <dbReference type="ARBA" id="ARBA00022729"/>
    </source>
</evidence>
<evidence type="ECO:0000259" key="5">
    <source>
        <dbReference type="Pfam" id="PF00496"/>
    </source>
</evidence>
<evidence type="ECO:0000256" key="1">
    <source>
        <dbReference type="ARBA" id="ARBA00005695"/>
    </source>
</evidence>
<comment type="similarity">
    <text evidence="1">Belongs to the bacterial solute-binding protein 5 family.</text>
</comment>
<gene>
    <name evidence="6" type="ORF">F8O05_07165</name>
</gene>
<dbReference type="PIRSF" id="PIRSF002741">
    <property type="entry name" value="MppA"/>
    <property type="match status" value="1"/>
</dbReference>
<protein>
    <submittedName>
        <fullName evidence="6">ABC transporter substrate-binding protein</fullName>
    </submittedName>
</protein>
<dbReference type="Pfam" id="PF00496">
    <property type="entry name" value="SBP_bac_5"/>
    <property type="match status" value="1"/>
</dbReference>
<evidence type="ECO:0000313" key="6">
    <source>
        <dbReference type="EMBL" id="KAB1643646.1"/>
    </source>
</evidence>